<keyword evidence="1" id="KW-0472">Membrane</keyword>
<keyword evidence="3" id="KW-1185">Reference proteome</keyword>
<dbReference type="Proteomes" id="UP000825123">
    <property type="component" value="Chromosome"/>
</dbReference>
<evidence type="ECO:0000313" key="2">
    <source>
        <dbReference type="EMBL" id="BCU69076.1"/>
    </source>
</evidence>
<dbReference type="GeneID" id="66162122"/>
<organism evidence="2 3">
    <name type="scientific">Stygiolobus caldivivus</name>
    <dbReference type="NCBI Taxonomy" id="2824673"/>
    <lineage>
        <taxon>Archaea</taxon>
        <taxon>Thermoproteota</taxon>
        <taxon>Thermoprotei</taxon>
        <taxon>Sulfolobales</taxon>
        <taxon>Sulfolobaceae</taxon>
        <taxon>Stygiolobus</taxon>
    </lineage>
</organism>
<feature type="transmembrane region" description="Helical" evidence="1">
    <location>
        <begin position="58"/>
        <end position="80"/>
    </location>
</feature>
<proteinExistence type="predicted"/>
<name>A0A8D5ZHW5_9CREN</name>
<reference evidence="2 3" key="1">
    <citation type="submission" date="2021-04" db="EMBL/GenBank/DDBJ databases">
        <title>Complete genome sequence of Stygiolobus sp. KN-1.</title>
        <authorList>
            <person name="Nakamura K."/>
            <person name="Sakai H."/>
            <person name="Kurosawa N."/>
        </authorList>
    </citation>
    <scope>NUCLEOTIDE SEQUENCE [LARGE SCALE GENOMIC DNA]</scope>
    <source>
        <strain evidence="2 3">KN-1</strain>
    </source>
</reference>
<dbReference type="EMBL" id="AP024597">
    <property type="protein sequence ID" value="BCU69076.1"/>
    <property type="molecule type" value="Genomic_DNA"/>
</dbReference>
<protein>
    <submittedName>
        <fullName evidence="2">Uncharacterized protein</fullName>
    </submittedName>
</protein>
<dbReference type="AlphaFoldDB" id="A0A8D5ZHW5"/>
<dbReference type="RefSeq" id="WP_221289143.1">
    <property type="nucleotide sequence ID" value="NZ_AP024597.1"/>
</dbReference>
<sequence>MLEAKYLRRLLAPLVLSLFAIGWYRFSEVTLAHANQIALNTANFAVYVQQQQFEGYLTAARFICYTVVYVGLALFWYNLVKIVEVKEKNG</sequence>
<accession>A0A8D5ZHW5</accession>
<keyword evidence="1" id="KW-1133">Transmembrane helix</keyword>
<evidence type="ECO:0000313" key="3">
    <source>
        <dbReference type="Proteomes" id="UP000825123"/>
    </source>
</evidence>
<gene>
    <name evidence="2" type="ORF">KN1_03730</name>
</gene>
<dbReference type="KEGG" id="csty:KN1_03730"/>
<keyword evidence="1" id="KW-0812">Transmembrane</keyword>
<evidence type="ECO:0000256" key="1">
    <source>
        <dbReference type="SAM" id="Phobius"/>
    </source>
</evidence>